<feature type="region of interest" description="Disordered" evidence="1">
    <location>
        <begin position="116"/>
        <end position="135"/>
    </location>
</feature>
<dbReference type="EMBL" id="JAAQHG020000021">
    <property type="protein sequence ID" value="KAL1585167.1"/>
    <property type="molecule type" value="Genomic_DNA"/>
</dbReference>
<proteinExistence type="predicted"/>
<evidence type="ECO:0000313" key="3">
    <source>
        <dbReference type="Proteomes" id="UP000803884"/>
    </source>
</evidence>
<protein>
    <submittedName>
        <fullName evidence="2">Uncharacterized protein</fullName>
    </submittedName>
</protein>
<comment type="caution">
    <text evidence="2">The sequence shown here is derived from an EMBL/GenBank/DDBJ whole genome shotgun (WGS) entry which is preliminary data.</text>
</comment>
<reference evidence="2 3" key="1">
    <citation type="journal article" date="2020" name="Microbiol. Resour. Announc.">
        <title>Draft Genome Sequence of a Cladosporium Species Isolated from the Mesophotic Ascidian Didemnum maculosum.</title>
        <authorList>
            <person name="Gioti A."/>
            <person name="Siaperas R."/>
            <person name="Nikolaivits E."/>
            <person name="Le Goff G."/>
            <person name="Ouazzani J."/>
            <person name="Kotoulas G."/>
            <person name="Topakas E."/>
        </authorList>
    </citation>
    <scope>NUCLEOTIDE SEQUENCE [LARGE SCALE GENOMIC DNA]</scope>
    <source>
        <strain evidence="2 3">TM138-S3</strain>
    </source>
</reference>
<evidence type="ECO:0000256" key="1">
    <source>
        <dbReference type="SAM" id="MobiDB-lite"/>
    </source>
</evidence>
<dbReference type="GeneID" id="96007934"/>
<keyword evidence="3" id="KW-1185">Reference proteome</keyword>
<feature type="region of interest" description="Disordered" evidence="1">
    <location>
        <begin position="235"/>
        <end position="258"/>
    </location>
</feature>
<dbReference type="RefSeq" id="XP_069228273.1">
    <property type="nucleotide sequence ID" value="XM_069375096.1"/>
</dbReference>
<dbReference type="AlphaFoldDB" id="A0AB34KM78"/>
<feature type="compositionally biased region" description="Polar residues" evidence="1">
    <location>
        <begin position="240"/>
        <end position="254"/>
    </location>
</feature>
<feature type="compositionally biased region" description="Polar residues" evidence="1">
    <location>
        <begin position="116"/>
        <end position="132"/>
    </location>
</feature>
<organism evidence="2 3">
    <name type="scientific">Cladosporium halotolerans</name>
    <dbReference type="NCBI Taxonomy" id="1052096"/>
    <lineage>
        <taxon>Eukaryota</taxon>
        <taxon>Fungi</taxon>
        <taxon>Dikarya</taxon>
        <taxon>Ascomycota</taxon>
        <taxon>Pezizomycotina</taxon>
        <taxon>Dothideomycetes</taxon>
        <taxon>Dothideomycetidae</taxon>
        <taxon>Cladosporiales</taxon>
        <taxon>Cladosporiaceae</taxon>
        <taxon>Cladosporium</taxon>
    </lineage>
</organism>
<accession>A0AB34KM78</accession>
<sequence>MASKELFHLLRVLDERETGLGRDDVAWAFEPAKKAETEDWVKTYLTPATLLTKEEHAFHERFGEFTPQIHSAASGRPLSDEDFEHAITSLESSTAAIDAQCKLMEAQKRALLDFKAQNSPNDDQSRAGSQKPPNKLLRDKAQLELELNELSSFLHQKLRSSMDQADSVSTNLPAKIERLLEKDDRMLDGLQKVLPKLNGDDSKSDILQEVDKLCHAFTFLEANAIRTKIDSIYQSHLPDPSTNGHPPPNEQEQASVRAELEELSSEIDSLLTLVAENYYKQPITKRLGSARAESHGEAARWSEYLSSTLHFLSARLEGLNEHFHHVHAHRAALAAVSQTLDETLAKPAGKAEDQQPAAKVAQALKGLKPLRLVQANLPEAPDATAQLLRHLDVKQPEATDVAKLSLGLRGVTLERRDKLAALAASTDDGLSKLLGESLNKADLDASDLLGAVFAHSQFGERRLVDEDVQRELDVLEGRTQTIGEQMRRLDVEGLSSEIRRLQRGVLSQGK</sequence>
<evidence type="ECO:0000313" key="2">
    <source>
        <dbReference type="EMBL" id="KAL1585167.1"/>
    </source>
</evidence>
<gene>
    <name evidence="2" type="ORF">WHR41_06491</name>
</gene>
<dbReference type="Proteomes" id="UP000803884">
    <property type="component" value="Unassembled WGS sequence"/>
</dbReference>
<name>A0AB34KM78_9PEZI</name>